<accession>A0ABY7J5Z6</accession>
<organism evidence="1 2">
    <name type="scientific">Streptomyces nigrescens</name>
    <dbReference type="NCBI Taxonomy" id="1920"/>
    <lineage>
        <taxon>Bacteria</taxon>
        <taxon>Bacillati</taxon>
        <taxon>Actinomycetota</taxon>
        <taxon>Actinomycetes</taxon>
        <taxon>Kitasatosporales</taxon>
        <taxon>Streptomycetaceae</taxon>
        <taxon>Streptomyces</taxon>
    </lineage>
</organism>
<dbReference type="GeneID" id="301334170"/>
<keyword evidence="2" id="KW-1185">Reference proteome</keyword>
<evidence type="ECO:0000313" key="2">
    <source>
        <dbReference type="Proteomes" id="UP001210169"/>
    </source>
</evidence>
<evidence type="ECO:0008006" key="3">
    <source>
        <dbReference type="Google" id="ProtNLM"/>
    </source>
</evidence>
<sequence>MTEPTKYPTAPAELPLWMDLEPVPVPVPGCDVCGALARERDAARRAGDGSKVSDCNVEIRRHPHGTKAARR</sequence>
<dbReference type="RefSeq" id="WP_277412044.1">
    <property type="nucleotide sequence ID" value="NZ_CP114203.1"/>
</dbReference>
<name>A0ABY7J5Z6_STRNI</name>
<gene>
    <name evidence="1" type="ORF">STRNI_005014</name>
</gene>
<proteinExistence type="predicted"/>
<protein>
    <recommendedName>
        <fullName evidence="3">Transposase</fullName>
    </recommendedName>
</protein>
<evidence type="ECO:0000313" key="1">
    <source>
        <dbReference type="EMBL" id="WAU06504.1"/>
    </source>
</evidence>
<dbReference type="EMBL" id="CP114203">
    <property type="protein sequence ID" value="WAU06504.1"/>
    <property type="molecule type" value="Genomic_DNA"/>
</dbReference>
<reference evidence="1 2" key="1">
    <citation type="submission" date="2022-12" db="EMBL/GenBank/DDBJ databases">
        <authorList>
            <person name="Ruckert C."/>
            <person name="Busche T."/>
            <person name="Kalinowski J."/>
            <person name="Wittmann C."/>
        </authorList>
    </citation>
    <scope>NUCLEOTIDE SEQUENCE [LARGE SCALE GENOMIC DNA]</scope>
    <source>
        <strain evidence="1 2">DSM 40276</strain>
    </source>
</reference>
<dbReference type="Proteomes" id="UP001210169">
    <property type="component" value="Chromosome"/>
</dbReference>